<dbReference type="InterPro" id="IPR051257">
    <property type="entry name" value="Diverse_CBS-Domain"/>
</dbReference>
<dbReference type="Gene3D" id="3.10.580.10">
    <property type="entry name" value="CBS-domain"/>
    <property type="match status" value="2"/>
</dbReference>
<dbReference type="SUPFAM" id="SSF54631">
    <property type="entry name" value="CBS-domain pair"/>
    <property type="match status" value="1"/>
</dbReference>
<organism evidence="4 5">
    <name type="scientific">Enhygromyxa salina</name>
    <dbReference type="NCBI Taxonomy" id="215803"/>
    <lineage>
        <taxon>Bacteria</taxon>
        <taxon>Pseudomonadati</taxon>
        <taxon>Myxococcota</taxon>
        <taxon>Polyangia</taxon>
        <taxon>Nannocystales</taxon>
        <taxon>Nannocystaceae</taxon>
        <taxon>Enhygromyxa</taxon>
    </lineage>
</organism>
<dbReference type="Proteomes" id="UP000237968">
    <property type="component" value="Unassembled WGS sequence"/>
</dbReference>
<sequence>MTDSKQTIAAWMTSQPYTIGDDQTLAFARERMHHHDVRHLPVLHGGHLVGVVSSRDIAMVESLPGVDIAHVKVEEAMSEEPWTVGPDTPLTKVAQVMAERRLGTAIVVDREGSDEVVGVFTTTDALRALARYSA</sequence>
<comment type="caution">
    <text evidence="4">The sequence shown here is derived from an EMBL/GenBank/DDBJ whole genome shotgun (WGS) entry which is preliminary data.</text>
</comment>
<dbReference type="PANTHER" id="PTHR43080">
    <property type="entry name" value="CBS DOMAIN-CONTAINING PROTEIN CBSX3, MITOCHONDRIAL"/>
    <property type="match status" value="1"/>
</dbReference>
<proteinExistence type="predicted"/>
<dbReference type="EMBL" id="PVNK01000073">
    <property type="protein sequence ID" value="PRQ03635.1"/>
    <property type="molecule type" value="Genomic_DNA"/>
</dbReference>
<protein>
    <submittedName>
        <fullName evidence="4">Inosine 5'-monophosphate dehydrogenase</fullName>
    </submittedName>
</protein>
<keyword evidence="5" id="KW-1185">Reference proteome</keyword>
<dbReference type="PROSITE" id="PS51371">
    <property type="entry name" value="CBS"/>
    <property type="match status" value="2"/>
</dbReference>
<dbReference type="InterPro" id="IPR046342">
    <property type="entry name" value="CBS_dom_sf"/>
</dbReference>
<feature type="domain" description="CBS" evidence="3">
    <location>
        <begin position="77"/>
        <end position="134"/>
    </location>
</feature>
<accession>A0A2S9YEV1</accession>
<dbReference type="PANTHER" id="PTHR43080:SF2">
    <property type="entry name" value="CBS DOMAIN-CONTAINING PROTEIN"/>
    <property type="match status" value="1"/>
</dbReference>
<feature type="domain" description="CBS" evidence="3">
    <location>
        <begin position="12"/>
        <end position="68"/>
    </location>
</feature>
<gene>
    <name evidence="4" type="ORF">ENSA5_13900</name>
</gene>
<evidence type="ECO:0000313" key="5">
    <source>
        <dbReference type="Proteomes" id="UP000237968"/>
    </source>
</evidence>
<keyword evidence="1 2" id="KW-0129">CBS domain</keyword>
<evidence type="ECO:0000256" key="2">
    <source>
        <dbReference type="PROSITE-ProRule" id="PRU00703"/>
    </source>
</evidence>
<evidence type="ECO:0000256" key="1">
    <source>
        <dbReference type="ARBA" id="ARBA00023122"/>
    </source>
</evidence>
<dbReference type="InterPro" id="IPR000644">
    <property type="entry name" value="CBS_dom"/>
</dbReference>
<name>A0A2S9YEV1_9BACT</name>
<dbReference type="SMART" id="SM00116">
    <property type="entry name" value="CBS"/>
    <property type="match status" value="2"/>
</dbReference>
<dbReference type="Pfam" id="PF00571">
    <property type="entry name" value="CBS"/>
    <property type="match status" value="2"/>
</dbReference>
<evidence type="ECO:0000259" key="3">
    <source>
        <dbReference type="PROSITE" id="PS51371"/>
    </source>
</evidence>
<evidence type="ECO:0000313" key="4">
    <source>
        <dbReference type="EMBL" id="PRQ03635.1"/>
    </source>
</evidence>
<dbReference type="RefSeq" id="WP_258182770.1">
    <property type="nucleotide sequence ID" value="NZ_PVNK01000073.1"/>
</dbReference>
<reference evidence="4 5" key="1">
    <citation type="submission" date="2018-03" db="EMBL/GenBank/DDBJ databases">
        <title>Draft Genome Sequences of the Obligatory Marine Myxobacteria Enhygromyxa salina SWB005.</title>
        <authorList>
            <person name="Poehlein A."/>
            <person name="Moghaddam J.A."/>
            <person name="Harms H."/>
            <person name="Alanjari M."/>
            <person name="Koenig G.M."/>
            <person name="Daniel R."/>
            <person name="Schaeberle T.F."/>
        </authorList>
    </citation>
    <scope>NUCLEOTIDE SEQUENCE [LARGE SCALE GENOMIC DNA]</scope>
    <source>
        <strain evidence="4 5">SWB005</strain>
    </source>
</reference>
<dbReference type="AlphaFoldDB" id="A0A2S9YEV1"/>